<dbReference type="EMBL" id="AUSU01001932">
    <property type="protein sequence ID" value="EPS69852.1"/>
    <property type="molecule type" value="Genomic_DNA"/>
</dbReference>
<dbReference type="PANTHER" id="PTHR15160">
    <property type="entry name" value="VON HIPPEL-LINDAU PROTEIN"/>
    <property type="match status" value="1"/>
</dbReference>
<dbReference type="Proteomes" id="UP000015453">
    <property type="component" value="Unassembled WGS sequence"/>
</dbReference>
<proteinExistence type="inferred from homology"/>
<dbReference type="InterPro" id="IPR036104">
    <property type="entry name" value="BFN_sf"/>
</dbReference>
<dbReference type="InterPro" id="IPR003729">
    <property type="entry name" value="Bi_nuclease_dom"/>
</dbReference>
<accession>S8EBH5</accession>
<evidence type="ECO:0000256" key="2">
    <source>
        <dbReference type="ARBA" id="ARBA00022722"/>
    </source>
</evidence>
<evidence type="ECO:0000259" key="4">
    <source>
        <dbReference type="PROSITE" id="PS51658"/>
    </source>
</evidence>
<dbReference type="GO" id="GO:0016567">
    <property type="term" value="P:protein ubiquitination"/>
    <property type="evidence" value="ECO:0007669"/>
    <property type="project" value="TreeGrafter"/>
</dbReference>
<name>S8EBH5_9LAMI</name>
<evidence type="ECO:0000256" key="1">
    <source>
        <dbReference type="ARBA" id="ARBA00009095"/>
    </source>
</evidence>
<reference evidence="5 6" key="1">
    <citation type="journal article" date="2013" name="BMC Genomics">
        <title>The miniature genome of a carnivorous plant Genlisea aurea contains a low number of genes and short non-coding sequences.</title>
        <authorList>
            <person name="Leushkin E.V."/>
            <person name="Sutormin R.A."/>
            <person name="Nabieva E.R."/>
            <person name="Penin A.A."/>
            <person name="Kondrashov A.S."/>
            <person name="Logacheva M.D."/>
        </authorList>
    </citation>
    <scope>NUCLEOTIDE SEQUENCE [LARGE SCALE GENOMIC DNA]</scope>
</reference>
<keyword evidence="2" id="KW-0540">Nuclease</keyword>
<dbReference type="PANTHER" id="PTHR15160:SF3">
    <property type="entry name" value="BIFUNCTIONAL NUCLEASE 1"/>
    <property type="match status" value="1"/>
</dbReference>
<comment type="similarity">
    <text evidence="1">Belongs to the bifunctional nuclease family.</text>
</comment>
<dbReference type="PROSITE" id="PS51658">
    <property type="entry name" value="BFN"/>
    <property type="match status" value="1"/>
</dbReference>
<comment type="caution">
    <text evidence="5">The sequence shown here is derived from an EMBL/GenBank/DDBJ whole genome shotgun (WGS) entry which is preliminary data.</text>
</comment>
<dbReference type="Pfam" id="PF02577">
    <property type="entry name" value="BFN_dom"/>
    <property type="match status" value="1"/>
</dbReference>
<keyword evidence="2" id="KW-0378">Hydrolase</keyword>
<dbReference type="SUPFAM" id="SSF103256">
    <property type="entry name" value="Hypothetical protein TM0160"/>
    <property type="match status" value="1"/>
</dbReference>
<dbReference type="GO" id="GO:0004518">
    <property type="term" value="F:nuclease activity"/>
    <property type="evidence" value="ECO:0007669"/>
    <property type="project" value="UniProtKB-UniRule"/>
</dbReference>
<dbReference type="AlphaFoldDB" id="S8EBH5"/>
<protein>
    <recommendedName>
        <fullName evidence="4">BFN domain-containing protein</fullName>
    </recommendedName>
</protein>
<comment type="function">
    <text evidence="3">Bifunctional nuclease with both RNase and DNase activities. Involved in basal defense response. Participates in abscisic acid-derived callose deposition following infection by a necrotrophic pathogen.</text>
</comment>
<organism evidence="5 6">
    <name type="scientific">Genlisea aurea</name>
    <dbReference type="NCBI Taxonomy" id="192259"/>
    <lineage>
        <taxon>Eukaryota</taxon>
        <taxon>Viridiplantae</taxon>
        <taxon>Streptophyta</taxon>
        <taxon>Embryophyta</taxon>
        <taxon>Tracheophyta</taxon>
        <taxon>Spermatophyta</taxon>
        <taxon>Magnoliopsida</taxon>
        <taxon>eudicotyledons</taxon>
        <taxon>Gunneridae</taxon>
        <taxon>Pentapetalae</taxon>
        <taxon>asterids</taxon>
        <taxon>lamiids</taxon>
        <taxon>Lamiales</taxon>
        <taxon>Lentibulariaceae</taxon>
        <taxon>Genlisea</taxon>
    </lineage>
</organism>
<dbReference type="Gene3D" id="3.10.690.10">
    <property type="entry name" value="Bifunctional nuclease domain"/>
    <property type="match status" value="1"/>
</dbReference>
<evidence type="ECO:0000313" key="6">
    <source>
        <dbReference type="Proteomes" id="UP000015453"/>
    </source>
</evidence>
<sequence length="228" mass="26151">MHCLRGGFLDSPWICSKQTPQQQLHLRKFKPIVCSFTSFSNGNDKLNKRAGSCSRDDDDYVRSTLLETVEVNSVPGGLLIETRDGTHLKCVRNNPLLDEPVHPSPRRAIVLKMEDHTKLLLPLFFRDKEIIPGTVRTDKLTMHHVMKHMLQNMDYKAECVRITVRIDSTYCAELLIGKKISVHERERFSFDIRPFDAINISSTLKVPIQVNKYLAFCDGVRVLNQMSL</sequence>
<dbReference type="GO" id="GO:0005634">
    <property type="term" value="C:nucleus"/>
    <property type="evidence" value="ECO:0007669"/>
    <property type="project" value="TreeGrafter"/>
</dbReference>
<keyword evidence="6" id="KW-1185">Reference proteome</keyword>
<gene>
    <name evidence="5" type="ORF">M569_04911</name>
</gene>
<dbReference type="OrthoDB" id="566255at2759"/>
<feature type="domain" description="BFN" evidence="4">
    <location>
        <begin position="88"/>
        <end position="222"/>
    </location>
</feature>
<dbReference type="GO" id="GO:0030891">
    <property type="term" value="C:VCB complex"/>
    <property type="evidence" value="ECO:0007669"/>
    <property type="project" value="TreeGrafter"/>
</dbReference>
<evidence type="ECO:0000256" key="3">
    <source>
        <dbReference type="ARBA" id="ARBA00025428"/>
    </source>
</evidence>
<evidence type="ECO:0000313" key="5">
    <source>
        <dbReference type="EMBL" id="EPS69852.1"/>
    </source>
</evidence>